<keyword evidence="3" id="KW-0804">Transcription</keyword>
<dbReference type="InterPro" id="IPR018060">
    <property type="entry name" value="HTH_AraC"/>
</dbReference>
<evidence type="ECO:0000313" key="5">
    <source>
        <dbReference type="EMBL" id="WXB08310.1"/>
    </source>
</evidence>
<evidence type="ECO:0000313" key="6">
    <source>
        <dbReference type="Proteomes" id="UP001374803"/>
    </source>
</evidence>
<dbReference type="PANTHER" id="PTHR46796">
    <property type="entry name" value="HTH-TYPE TRANSCRIPTIONAL ACTIVATOR RHAS-RELATED"/>
    <property type="match status" value="1"/>
</dbReference>
<dbReference type="Pfam" id="PF12833">
    <property type="entry name" value="HTH_18"/>
    <property type="match status" value="1"/>
</dbReference>
<dbReference type="Proteomes" id="UP001374803">
    <property type="component" value="Chromosome"/>
</dbReference>
<reference evidence="5" key="1">
    <citation type="submission" date="2021-12" db="EMBL/GenBank/DDBJ databases">
        <title>Discovery of the Pendulisporaceae a myxobacterial family with distinct sporulation behavior and unique specialized metabolism.</title>
        <authorList>
            <person name="Garcia R."/>
            <person name="Popoff A."/>
            <person name="Bader C.D."/>
            <person name="Loehr J."/>
            <person name="Walesch S."/>
            <person name="Walt C."/>
            <person name="Boldt J."/>
            <person name="Bunk B."/>
            <person name="Haeckl F.J.F.P.J."/>
            <person name="Gunesch A.P."/>
            <person name="Birkelbach J."/>
            <person name="Nuebel U."/>
            <person name="Pietschmann T."/>
            <person name="Bach T."/>
            <person name="Mueller R."/>
        </authorList>
    </citation>
    <scope>NUCLEOTIDE SEQUENCE</scope>
    <source>
        <strain evidence="5">MSr11367</strain>
    </source>
</reference>
<dbReference type="SMART" id="SM00342">
    <property type="entry name" value="HTH_ARAC"/>
    <property type="match status" value="1"/>
</dbReference>
<dbReference type="InterPro" id="IPR009057">
    <property type="entry name" value="Homeodomain-like_sf"/>
</dbReference>
<evidence type="ECO:0000256" key="3">
    <source>
        <dbReference type="ARBA" id="ARBA00023163"/>
    </source>
</evidence>
<dbReference type="EMBL" id="CP089983">
    <property type="protein sequence ID" value="WXB08310.1"/>
    <property type="molecule type" value="Genomic_DNA"/>
</dbReference>
<organism evidence="5 6">
    <name type="scientific">Pendulispora rubella</name>
    <dbReference type="NCBI Taxonomy" id="2741070"/>
    <lineage>
        <taxon>Bacteria</taxon>
        <taxon>Pseudomonadati</taxon>
        <taxon>Myxococcota</taxon>
        <taxon>Myxococcia</taxon>
        <taxon>Myxococcales</taxon>
        <taxon>Sorangiineae</taxon>
        <taxon>Pendulisporaceae</taxon>
        <taxon>Pendulispora</taxon>
    </lineage>
</organism>
<sequence length="272" mass="29405">MKVEALDQGGRAAHPDLRTTVRRCGLHAEVHTPATERHLILPDAYIELQFYTGACWFEGADGQARALPPVFVFGTRTAPGCLVARGLTRVASVAMHRWCASRLLRIENLQGICTDVGPELQELGRRVVRLLDEGGGPEALAQVEAWLLARMPKGDDAQEAVDAAGLELHESRGAARIAPLAAELGLSVRQLERRFKDAAGVSPKAMARLIRFSDAQERIELDPGTSLAALACELGYADQAHFNRDFRGLAGLTPGQFAQVVRSSRRAQASPG</sequence>
<evidence type="ECO:0000256" key="2">
    <source>
        <dbReference type="ARBA" id="ARBA00023125"/>
    </source>
</evidence>
<feature type="domain" description="HTH araC/xylS-type" evidence="4">
    <location>
        <begin position="158"/>
        <end position="260"/>
    </location>
</feature>
<gene>
    <name evidence="5" type="ORF">LVJ94_13825</name>
</gene>
<keyword evidence="1" id="KW-0805">Transcription regulation</keyword>
<dbReference type="PROSITE" id="PS01124">
    <property type="entry name" value="HTH_ARAC_FAMILY_2"/>
    <property type="match status" value="1"/>
</dbReference>
<evidence type="ECO:0000259" key="4">
    <source>
        <dbReference type="PROSITE" id="PS01124"/>
    </source>
</evidence>
<evidence type="ECO:0000256" key="1">
    <source>
        <dbReference type="ARBA" id="ARBA00023015"/>
    </source>
</evidence>
<name>A0ABZ2LGP3_9BACT</name>
<dbReference type="RefSeq" id="WP_394837985.1">
    <property type="nucleotide sequence ID" value="NZ_CP089929.1"/>
</dbReference>
<dbReference type="Gene3D" id="1.10.10.60">
    <property type="entry name" value="Homeodomain-like"/>
    <property type="match status" value="1"/>
</dbReference>
<accession>A0ABZ2LGP3</accession>
<protein>
    <submittedName>
        <fullName evidence="5">Helix-turn-helix domain-containing protein</fullName>
    </submittedName>
</protein>
<dbReference type="SUPFAM" id="SSF46689">
    <property type="entry name" value="Homeodomain-like"/>
    <property type="match status" value="1"/>
</dbReference>
<dbReference type="PANTHER" id="PTHR46796:SF15">
    <property type="entry name" value="BLL1074 PROTEIN"/>
    <property type="match status" value="1"/>
</dbReference>
<proteinExistence type="predicted"/>
<dbReference type="InterPro" id="IPR050204">
    <property type="entry name" value="AraC_XylS_family_regulators"/>
</dbReference>
<keyword evidence="6" id="KW-1185">Reference proteome</keyword>
<keyword evidence="2" id="KW-0238">DNA-binding</keyword>